<protein>
    <submittedName>
        <fullName evidence="1">S1 family peptidase</fullName>
    </submittedName>
</protein>
<organism evidence="1 2">
    <name type="scientific">Gigaspora margarita</name>
    <dbReference type="NCBI Taxonomy" id="4874"/>
    <lineage>
        <taxon>Eukaryota</taxon>
        <taxon>Fungi</taxon>
        <taxon>Fungi incertae sedis</taxon>
        <taxon>Mucoromycota</taxon>
        <taxon>Glomeromycotina</taxon>
        <taxon>Glomeromycetes</taxon>
        <taxon>Diversisporales</taxon>
        <taxon>Gigasporaceae</taxon>
        <taxon>Gigaspora</taxon>
    </lineage>
</organism>
<gene>
    <name evidence="1" type="ORF">F8M41_011956</name>
</gene>
<dbReference type="EMBL" id="WTPW01002431">
    <property type="protein sequence ID" value="KAF0382295.1"/>
    <property type="molecule type" value="Genomic_DNA"/>
</dbReference>
<dbReference type="InterPro" id="IPR009003">
    <property type="entry name" value="Peptidase_S1_PA"/>
</dbReference>
<dbReference type="CDD" id="cd21112">
    <property type="entry name" value="alphaLP-like"/>
    <property type="match status" value="1"/>
</dbReference>
<comment type="caution">
    <text evidence="1">The sequence shown here is derived from an EMBL/GenBank/DDBJ whole genome shotgun (WGS) entry which is preliminary data.</text>
</comment>
<proteinExistence type="predicted"/>
<evidence type="ECO:0000313" key="1">
    <source>
        <dbReference type="EMBL" id="KAF0382295.1"/>
    </source>
</evidence>
<keyword evidence="2" id="KW-1185">Reference proteome</keyword>
<sequence length="403" mass="46277">MLDRNEPLTKLWGIDDEKISEQLSLEKNLVEIDRKLQKLLDGKSFAGSYVFTYFNRINIYVSDPSKIDDIENSHEMKPYDKYLYFEDVTNSFDDLMSLFIKIIESAKNFKPKNVIIFTDILENNNSVYINKDDRNVPFLNDIKQYRPIIRLLEVDQSNLDNGIRSGDYIYNDDGSRCSAGFWAKDKNNSQTNYIVTAGHCYRENRENIFSLRPLNSEEHSYIIGPMLYHNGAPTDAALIYLKNQVKPFAVIKNLDSKKHPELYITDYSTQIPSYGTHLCKHGSTTFTTCGYVIGLNGVYMVNDELLTNMIISNALCEKGDSGGIVFHFLNLNKVSIDGIVTAKSGDLFLVLLLDQQMILKLTPFPFDTIIILCSYRILDFNNECTSTSKMYKWGEIAFLNRKK</sequence>
<dbReference type="SUPFAM" id="SSF50494">
    <property type="entry name" value="Trypsin-like serine proteases"/>
    <property type="match status" value="1"/>
</dbReference>
<dbReference type="InterPro" id="IPR043504">
    <property type="entry name" value="Peptidase_S1_PA_chymotrypsin"/>
</dbReference>
<dbReference type="AlphaFoldDB" id="A0A8H3X0H4"/>
<reference evidence="1 2" key="1">
    <citation type="journal article" date="2019" name="Environ. Microbiol.">
        <title>At the nexus of three kingdoms: the genome of the mycorrhizal fungus Gigaspora margarita provides insights into plant, endobacterial and fungal interactions.</title>
        <authorList>
            <person name="Venice F."/>
            <person name="Ghignone S."/>
            <person name="Salvioli di Fossalunga A."/>
            <person name="Amselem J."/>
            <person name="Novero M."/>
            <person name="Xianan X."/>
            <person name="Sedzielewska Toro K."/>
            <person name="Morin E."/>
            <person name="Lipzen A."/>
            <person name="Grigoriev I.V."/>
            <person name="Henrissat B."/>
            <person name="Martin F.M."/>
            <person name="Bonfante P."/>
        </authorList>
    </citation>
    <scope>NUCLEOTIDE SEQUENCE [LARGE SCALE GENOMIC DNA]</scope>
    <source>
        <strain evidence="1 2">BEG34</strain>
    </source>
</reference>
<name>A0A8H3X0H4_GIGMA</name>
<evidence type="ECO:0000313" key="2">
    <source>
        <dbReference type="Proteomes" id="UP000439903"/>
    </source>
</evidence>
<dbReference type="OrthoDB" id="2345133at2759"/>
<accession>A0A8H3X0H4</accession>
<dbReference type="Gene3D" id="2.40.10.10">
    <property type="entry name" value="Trypsin-like serine proteases"/>
    <property type="match status" value="2"/>
</dbReference>
<dbReference type="Proteomes" id="UP000439903">
    <property type="component" value="Unassembled WGS sequence"/>
</dbReference>